<sequence>MLRALLIDDEEIALDVLEILLREIGGVEVVGKFGKVFEAVDQAESLKPDLIFLDIEMPGMNGLAAGELLSGRCPEAEIVFVTAYHQYALEAFDKNAIGYLLKPVAKDRLRKTIERYETLRKKAARRAAAPLDQAELRASDQPPQSVSPHKLNLKAMGSLELYDGEGRLVTWRTRKTKELFAYLWNHGGEPVYRYHILDHLWPEVDSERAKALFHTTLYNVRNMLRAEGFADMVAFGDERYWMHTDRVSSDIERLDVLMRRGNLEDADELLALYRGDYLDTEHYDWANSRRGELRAMYVRHLDRLAEEADGSGPVLGRLLWKLLELDPYRSGVYERLLRHLLEVGDAASIRKLEGWKRQLDGELADGSYTG</sequence>
<dbReference type="PANTHER" id="PTHR35807">
    <property type="entry name" value="TRANSCRIPTIONAL REGULATOR REDD-RELATED"/>
    <property type="match status" value="1"/>
</dbReference>
<evidence type="ECO:0000256" key="6">
    <source>
        <dbReference type="SAM" id="MobiDB-lite"/>
    </source>
</evidence>
<accession>A0A3D9KFH3</accession>
<dbReference type="SUPFAM" id="SSF46894">
    <property type="entry name" value="C-terminal effector domain of the bipartite response regulators"/>
    <property type="match status" value="1"/>
</dbReference>
<dbReference type="AlphaFoldDB" id="A0A3D9KFH3"/>
<gene>
    <name evidence="8" type="ORF">DFP98_105246</name>
</gene>
<reference evidence="8 9" key="1">
    <citation type="submission" date="2018-07" db="EMBL/GenBank/DDBJ databases">
        <title>Genomic Encyclopedia of Type Strains, Phase III (KMG-III): the genomes of soil and plant-associated and newly described type strains.</title>
        <authorList>
            <person name="Whitman W."/>
        </authorList>
    </citation>
    <scope>NUCLEOTIDE SEQUENCE [LARGE SCALE GENOMIC DNA]</scope>
    <source>
        <strain evidence="8 9">CECT 7287</strain>
    </source>
</reference>
<dbReference type="Pfam" id="PF00072">
    <property type="entry name" value="Response_reg"/>
    <property type="match status" value="1"/>
</dbReference>
<dbReference type="RefSeq" id="WP_116060230.1">
    <property type="nucleotide sequence ID" value="NZ_QRDZ01000005.1"/>
</dbReference>
<evidence type="ECO:0000256" key="3">
    <source>
        <dbReference type="ARBA" id="ARBA00023125"/>
    </source>
</evidence>
<dbReference type="InterPro" id="IPR051677">
    <property type="entry name" value="AfsR-DnrI-RedD_regulator"/>
</dbReference>
<dbReference type="GO" id="GO:0000160">
    <property type="term" value="P:phosphorelay signal transduction system"/>
    <property type="evidence" value="ECO:0007669"/>
    <property type="project" value="UniProtKB-KW"/>
</dbReference>
<keyword evidence="1" id="KW-0902">Two-component regulatory system</keyword>
<comment type="caution">
    <text evidence="8">The sequence shown here is derived from an EMBL/GenBank/DDBJ whole genome shotgun (WGS) entry which is preliminary data.</text>
</comment>
<dbReference type="SMART" id="SM00448">
    <property type="entry name" value="REC"/>
    <property type="match status" value="1"/>
</dbReference>
<evidence type="ECO:0000256" key="4">
    <source>
        <dbReference type="ARBA" id="ARBA00023163"/>
    </source>
</evidence>
<keyword evidence="2" id="KW-0805">Transcription regulation</keyword>
<feature type="domain" description="Response regulatory" evidence="7">
    <location>
        <begin position="3"/>
        <end position="117"/>
    </location>
</feature>
<evidence type="ECO:0000256" key="1">
    <source>
        <dbReference type="ARBA" id="ARBA00023012"/>
    </source>
</evidence>
<dbReference type="SMART" id="SM01043">
    <property type="entry name" value="BTAD"/>
    <property type="match status" value="1"/>
</dbReference>
<evidence type="ECO:0000313" key="9">
    <source>
        <dbReference type="Proteomes" id="UP000256977"/>
    </source>
</evidence>
<dbReference type="GO" id="GO:0003677">
    <property type="term" value="F:DNA binding"/>
    <property type="evidence" value="ECO:0007669"/>
    <property type="project" value="UniProtKB-KW"/>
</dbReference>
<feature type="region of interest" description="Disordered" evidence="6">
    <location>
        <begin position="130"/>
        <end position="149"/>
    </location>
</feature>
<dbReference type="GO" id="GO:0006355">
    <property type="term" value="P:regulation of DNA-templated transcription"/>
    <property type="evidence" value="ECO:0007669"/>
    <property type="project" value="InterPro"/>
</dbReference>
<evidence type="ECO:0000256" key="5">
    <source>
        <dbReference type="PROSITE-ProRule" id="PRU00169"/>
    </source>
</evidence>
<name>A0A3D9KFH3_9BACL</name>
<keyword evidence="3" id="KW-0238">DNA-binding</keyword>
<dbReference type="InterPro" id="IPR001789">
    <property type="entry name" value="Sig_transdc_resp-reg_receiver"/>
</dbReference>
<dbReference type="PANTHER" id="PTHR35807:SF1">
    <property type="entry name" value="TRANSCRIPTIONAL REGULATOR REDD"/>
    <property type="match status" value="1"/>
</dbReference>
<keyword evidence="4" id="KW-0804">Transcription</keyword>
<dbReference type="InterPro" id="IPR016032">
    <property type="entry name" value="Sig_transdc_resp-reg_C-effctor"/>
</dbReference>
<dbReference type="Gene3D" id="1.25.40.10">
    <property type="entry name" value="Tetratricopeptide repeat domain"/>
    <property type="match status" value="1"/>
</dbReference>
<proteinExistence type="predicted"/>
<dbReference type="InterPro" id="IPR005158">
    <property type="entry name" value="BTAD"/>
</dbReference>
<dbReference type="Gene3D" id="1.10.10.10">
    <property type="entry name" value="Winged helix-like DNA-binding domain superfamily/Winged helix DNA-binding domain"/>
    <property type="match status" value="1"/>
</dbReference>
<keyword evidence="5" id="KW-0597">Phosphoprotein</keyword>
<dbReference type="InterPro" id="IPR011006">
    <property type="entry name" value="CheY-like_superfamily"/>
</dbReference>
<dbReference type="SUPFAM" id="SSF52172">
    <property type="entry name" value="CheY-like"/>
    <property type="match status" value="1"/>
</dbReference>
<dbReference type="InterPro" id="IPR036388">
    <property type="entry name" value="WH-like_DNA-bd_sf"/>
</dbReference>
<organism evidence="8 9">
    <name type="scientific">Cohnella phaseoli</name>
    <dbReference type="NCBI Taxonomy" id="456490"/>
    <lineage>
        <taxon>Bacteria</taxon>
        <taxon>Bacillati</taxon>
        <taxon>Bacillota</taxon>
        <taxon>Bacilli</taxon>
        <taxon>Bacillales</taxon>
        <taxon>Paenibacillaceae</taxon>
        <taxon>Cohnella</taxon>
    </lineage>
</organism>
<keyword evidence="9" id="KW-1185">Reference proteome</keyword>
<dbReference type="InterPro" id="IPR011990">
    <property type="entry name" value="TPR-like_helical_dom_sf"/>
</dbReference>
<feature type="modified residue" description="4-aspartylphosphate" evidence="5">
    <location>
        <position position="54"/>
    </location>
</feature>
<dbReference type="Proteomes" id="UP000256977">
    <property type="component" value="Unassembled WGS sequence"/>
</dbReference>
<dbReference type="PROSITE" id="PS50110">
    <property type="entry name" value="RESPONSE_REGULATORY"/>
    <property type="match status" value="1"/>
</dbReference>
<dbReference type="Gene3D" id="3.40.50.2300">
    <property type="match status" value="1"/>
</dbReference>
<evidence type="ECO:0000259" key="7">
    <source>
        <dbReference type="PROSITE" id="PS50110"/>
    </source>
</evidence>
<evidence type="ECO:0000313" key="8">
    <source>
        <dbReference type="EMBL" id="RED85235.1"/>
    </source>
</evidence>
<dbReference type="OrthoDB" id="3190595at2"/>
<evidence type="ECO:0000256" key="2">
    <source>
        <dbReference type="ARBA" id="ARBA00023015"/>
    </source>
</evidence>
<protein>
    <submittedName>
        <fullName evidence="8">Two-component SAPR family response regulator</fullName>
    </submittedName>
</protein>
<dbReference type="EMBL" id="QRDZ01000005">
    <property type="protein sequence ID" value="RED85235.1"/>
    <property type="molecule type" value="Genomic_DNA"/>
</dbReference>